<proteinExistence type="predicted"/>
<name>E3MSV8_CAERE</name>
<dbReference type="Pfam" id="PF00646">
    <property type="entry name" value="F-box"/>
    <property type="match status" value="1"/>
</dbReference>
<dbReference type="HOGENOM" id="CLU_028840_2_0_1"/>
<accession>E3MSV8</accession>
<dbReference type="OrthoDB" id="5905887at2759"/>
<dbReference type="InterPro" id="IPR012885">
    <property type="entry name" value="F-box_Sdz-33"/>
</dbReference>
<gene>
    <name evidence="3" type="ORF">CRE_15484</name>
</gene>
<feature type="domain" description="Sdz-33 F-box" evidence="2">
    <location>
        <begin position="201"/>
        <end position="263"/>
    </location>
</feature>
<keyword evidence="4" id="KW-1185">Reference proteome</keyword>
<evidence type="ECO:0000313" key="4">
    <source>
        <dbReference type="Proteomes" id="UP000008281"/>
    </source>
</evidence>
<feature type="domain" description="F-box" evidence="1">
    <location>
        <begin position="12"/>
        <end position="51"/>
    </location>
</feature>
<evidence type="ECO:0000259" key="1">
    <source>
        <dbReference type="Pfam" id="PF00646"/>
    </source>
</evidence>
<dbReference type="InterPro" id="IPR001810">
    <property type="entry name" value="F-box_dom"/>
</dbReference>
<dbReference type="PANTHER" id="PTHR21503:SF8">
    <property type="entry name" value="F-BOX ASSOCIATED DOMAIN-CONTAINING PROTEIN-RELATED"/>
    <property type="match status" value="1"/>
</dbReference>
<evidence type="ECO:0000259" key="2">
    <source>
        <dbReference type="Pfam" id="PF07735"/>
    </source>
</evidence>
<dbReference type="InParanoid" id="E3MSV8"/>
<dbReference type="EMBL" id="DS268474">
    <property type="protein sequence ID" value="EFP08515.1"/>
    <property type="molecule type" value="Genomic_DNA"/>
</dbReference>
<dbReference type="AlphaFoldDB" id="E3MSV8"/>
<organism evidence="4">
    <name type="scientific">Caenorhabditis remanei</name>
    <name type="common">Caenorhabditis vulgaris</name>
    <dbReference type="NCBI Taxonomy" id="31234"/>
    <lineage>
        <taxon>Eukaryota</taxon>
        <taxon>Metazoa</taxon>
        <taxon>Ecdysozoa</taxon>
        <taxon>Nematoda</taxon>
        <taxon>Chromadorea</taxon>
        <taxon>Rhabditida</taxon>
        <taxon>Rhabditina</taxon>
        <taxon>Rhabditomorpha</taxon>
        <taxon>Rhabditoidea</taxon>
        <taxon>Rhabditidae</taxon>
        <taxon>Peloderinae</taxon>
        <taxon>Caenorhabditis</taxon>
    </lineage>
</organism>
<dbReference type="Proteomes" id="UP000008281">
    <property type="component" value="Unassembled WGS sequence"/>
</dbReference>
<protein>
    <submittedName>
        <fullName evidence="3">Uncharacterized protein</fullName>
    </submittedName>
</protein>
<dbReference type="Pfam" id="PF07735">
    <property type="entry name" value="FBA_2"/>
    <property type="match status" value="1"/>
</dbReference>
<sequence length="344" mass="39882">MNVAPGPPPFPILKLPYIPLNNIILNFDHLTVLDFSFISKRCRLIVKSTNLGNYDIGMSFRPDQYLIRFHRKRIVFFEFSISSLRKRNKYINAEVKPYLDDRKEISLKFAKVWVEYVCDLFRIGLNFLLLNSSASIEHMSSVAEWMNSICSNVCLCDISGDDVNSDSVTRFFEKATFSINVLVFELRQEYEISPIHCGVLNIDQVVVSTITTKTPCSWFTVDQVLTSNCITMMIGACTFGERDLNRIIKSWISGNNPRMEFFHAVVYPLDFELVLDGIEFEKRDLTLIRRLKIPFLTKQIEYTFFGGFDIRRQDGTVATIQQMGLFEVPRVLFPFRMGVWSKNF</sequence>
<reference evidence="3" key="1">
    <citation type="submission" date="2007-07" db="EMBL/GenBank/DDBJ databases">
        <title>PCAP assembly of the Caenorhabditis remanei genome.</title>
        <authorList>
            <consortium name="The Caenorhabditis remanei Sequencing Consortium"/>
            <person name="Wilson R.K."/>
        </authorList>
    </citation>
    <scope>NUCLEOTIDE SEQUENCE [LARGE SCALE GENOMIC DNA]</scope>
    <source>
        <strain evidence="3">PB4641</strain>
    </source>
</reference>
<dbReference type="PANTHER" id="PTHR21503">
    <property type="entry name" value="F-BOX-CONTAINING HYPOTHETICAL PROTEIN C.ELEGANS"/>
    <property type="match status" value="1"/>
</dbReference>
<evidence type="ECO:0000313" key="3">
    <source>
        <dbReference type="EMBL" id="EFP08515.1"/>
    </source>
</evidence>